<keyword evidence="4" id="KW-0812">Transmembrane</keyword>
<evidence type="ECO:0000256" key="1">
    <source>
        <dbReference type="ARBA" id="ARBA00022614"/>
    </source>
</evidence>
<dbReference type="InterPro" id="IPR001611">
    <property type="entry name" value="Leu-rich_rpt"/>
</dbReference>
<keyword evidence="4" id="KW-0472">Membrane</keyword>
<keyword evidence="2" id="KW-0677">Repeat</keyword>
<evidence type="ECO:0000313" key="6">
    <source>
        <dbReference type="Proteomes" id="UP000694856"/>
    </source>
</evidence>
<feature type="transmembrane region" description="Helical" evidence="4">
    <location>
        <begin position="441"/>
        <end position="465"/>
    </location>
</feature>
<dbReference type="PANTHER" id="PTHR23045">
    <property type="entry name" value="LEUCINE-RICH REPEAT-CONTAINING PROTEIN 37A"/>
    <property type="match status" value="1"/>
</dbReference>
<keyword evidence="6" id="KW-1185">Reference proteome</keyword>
<dbReference type="SUPFAM" id="SSF52058">
    <property type="entry name" value="L domain-like"/>
    <property type="match status" value="1"/>
</dbReference>
<proteinExistence type="predicted"/>
<evidence type="ECO:0000256" key="3">
    <source>
        <dbReference type="SAM" id="MobiDB-lite"/>
    </source>
</evidence>
<sequence>MTSEPAMEAQHSTVLRKTTAPSPEVALAHPDLTRVTVPPKRSNRNRASHKRESVSSHCSNETLSCVGLSPKERLRRVPVPEPNSYNGTFTVLDFQGNSISYIDENTWKPYRWTEKLILRDNSLTELHKDSFKGLLVLRYLDLSCNKIQFIESGTFESLPFLQFVNLGCNSVTDLSFGTFRAAHGMQFLQKVILSHNPLTTVEDSYLFKLPALRYLDLGKTEVSLTTIERILMMSLELEKLILPSRRTCCLCQFKNTIEVVCKTVKLHCDRDCLTETTHCGEGAAVGNIEGLFMKVLEARKNNTSTELIIESEKASSDKHDVSFSAFVGDQFEIQVNQQLRSIIPNDYMRSLISHMIRTLKLDCTEMHVKLSCAKFFTRTGLLIKLLSEQQKAKMSKAEGNTDLWKAENYISESTEDRSEQTRMESNELTEEVPGSSYTNKLIFTISLSVTVTAVVAVLVINFCLFEIYSHRTAAKGHKKSIRGFFQFVLRRKCPEESESQEDFWRMQPLWLRDLYRPLSATRKKNMAQKLHDESSDEEIFSRVVRAPRDGAADVVLTIEPEEPDEESETAPGSNAV</sequence>
<evidence type="ECO:0000313" key="7">
    <source>
        <dbReference type="RefSeq" id="XP_032354558.1"/>
    </source>
</evidence>
<dbReference type="GeneID" id="116669306"/>
<dbReference type="InterPro" id="IPR015753">
    <property type="entry name" value="LRRC37"/>
</dbReference>
<keyword evidence="1" id="KW-0433">Leucine-rich repeat</keyword>
<evidence type="ECO:0000256" key="4">
    <source>
        <dbReference type="SAM" id="Phobius"/>
    </source>
</evidence>
<dbReference type="AlphaFoldDB" id="A0A8B8UJI2"/>
<dbReference type="Proteomes" id="UP000694856">
    <property type="component" value="Chromosome 16"/>
</dbReference>
<feature type="compositionally biased region" description="Polar residues" evidence="3">
    <location>
        <begin position="10"/>
        <end position="21"/>
    </location>
</feature>
<dbReference type="InterPro" id="IPR032675">
    <property type="entry name" value="LRR_dom_sf"/>
</dbReference>
<evidence type="ECO:0000259" key="5">
    <source>
        <dbReference type="Pfam" id="PF14914"/>
    </source>
</evidence>
<protein>
    <submittedName>
        <fullName evidence="7">Leucine-rich repeat-containing protein 37A2-like</fullName>
    </submittedName>
</protein>
<accession>A0A8B8UJI2</accession>
<keyword evidence="4" id="KW-1133">Transmembrane helix</keyword>
<dbReference type="Gene3D" id="3.80.10.10">
    <property type="entry name" value="Ribonuclease Inhibitor"/>
    <property type="match status" value="1"/>
</dbReference>
<gene>
    <name evidence="7" type="primary">LOC116669306</name>
</gene>
<dbReference type="PROSITE" id="PS51450">
    <property type="entry name" value="LRR"/>
    <property type="match status" value="1"/>
</dbReference>
<dbReference type="PANTHER" id="PTHR23045:SF9">
    <property type="entry name" value="LEUCINE RICH REPEAT CONTAINING 37A-RELATED"/>
    <property type="match status" value="1"/>
</dbReference>
<name>A0A8B8UJI2_CAMFR</name>
<dbReference type="SMART" id="SM00369">
    <property type="entry name" value="LRR_TYP"/>
    <property type="match status" value="4"/>
</dbReference>
<evidence type="ECO:0000256" key="2">
    <source>
        <dbReference type="ARBA" id="ARBA00022737"/>
    </source>
</evidence>
<organism evidence="6 7">
    <name type="scientific">Camelus ferus</name>
    <name type="common">Wild bactrian camel</name>
    <name type="synonym">Camelus bactrianus ferus</name>
    <dbReference type="NCBI Taxonomy" id="419612"/>
    <lineage>
        <taxon>Eukaryota</taxon>
        <taxon>Metazoa</taxon>
        <taxon>Chordata</taxon>
        <taxon>Craniata</taxon>
        <taxon>Vertebrata</taxon>
        <taxon>Euteleostomi</taxon>
        <taxon>Mammalia</taxon>
        <taxon>Eutheria</taxon>
        <taxon>Laurasiatheria</taxon>
        <taxon>Artiodactyla</taxon>
        <taxon>Tylopoda</taxon>
        <taxon>Camelidae</taxon>
        <taxon>Camelus</taxon>
    </lineage>
</organism>
<dbReference type="Pfam" id="PF14914">
    <property type="entry name" value="LRRC37AB_C"/>
    <property type="match status" value="1"/>
</dbReference>
<dbReference type="KEGG" id="cfr:116669306"/>
<feature type="region of interest" description="Disordered" evidence="3">
    <location>
        <begin position="1"/>
        <end position="55"/>
    </location>
</feature>
<dbReference type="InterPro" id="IPR003591">
    <property type="entry name" value="Leu-rich_rpt_typical-subtyp"/>
</dbReference>
<dbReference type="Pfam" id="PF13855">
    <property type="entry name" value="LRR_8"/>
    <property type="match status" value="1"/>
</dbReference>
<dbReference type="InterPro" id="IPR029423">
    <property type="entry name" value="LRRC37AB_C"/>
</dbReference>
<feature type="domain" description="LRRC37A/B like protein 1 C-terminal" evidence="5">
    <location>
        <begin position="328"/>
        <end position="474"/>
    </location>
</feature>
<dbReference type="RefSeq" id="XP_032354558.1">
    <property type="nucleotide sequence ID" value="XM_032498667.1"/>
</dbReference>
<reference evidence="7" key="1">
    <citation type="submission" date="2025-08" db="UniProtKB">
        <authorList>
            <consortium name="RefSeq"/>
        </authorList>
    </citation>
    <scope>IDENTIFICATION</scope>
    <source>
        <tissue evidence="7">Ear skin</tissue>
    </source>
</reference>